<evidence type="ECO:0000313" key="2">
    <source>
        <dbReference type="Proteomes" id="UP000236161"/>
    </source>
</evidence>
<reference evidence="1 2" key="1">
    <citation type="journal article" date="2017" name="Nature">
        <title>The Apostasia genome and the evolution of orchids.</title>
        <authorList>
            <person name="Zhang G.Q."/>
            <person name="Liu K.W."/>
            <person name="Li Z."/>
            <person name="Lohaus R."/>
            <person name="Hsiao Y.Y."/>
            <person name="Niu S.C."/>
            <person name="Wang J.Y."/>
            <person name="Lin Y.C."/>
            <person name="Xu Q."/>
            <person name="Chen L.J."/>
            <person name="Yoshida K."/>
            <person name="Fujiwara S."/>
            <person name="Wang Z.W."/>
            <person name="Zhang Y.Q."/>
            <person name="Mitsuda N."/>
            <person name="Wang M."/>
            <person name="Liu G.H."/>
            <person name="Pecoraro L."/>
            <person name="Huang H.X."/>
            <person name="Xiao X.J."/>
            <person name="Lin M."/>
            <person name="Wu X.Y."/>
            <person name="Wu W.L."/>
            <person name="Chen Y.Y."/>
            <person name="Chang S.B."/>
            <person name="Sakamoto S."/>
            <person name="Ohme-Takagi M."/>
            <person name="Yagi M."/>
            <person name="Zeng S.J."/>
            <person name="Shen C.Y."/>
            <person name="Yeh C.M."/>
            <person name="Luo Y.B."/>
            <person name="Tsai W.C."/>
            <person name="Van de Peer Y."/>
            <person name="Liu Z.J."/>
        </authorList>
    </citation>
    <scope>NUCLEOTIDE SEQUENCE [LARGE SCALE GENOMIC DNA]</scope>
    <source>
        <strain evidence="2">cv. Shenzhen</strain>
        <tissue evidence="1">Stem</tissue>
    </source>
</reference>
<dbReference type="AlphaFoldDB" id="A0A2I0AA66"/>
<protein>
    <submittedName>
        <fullName evidence="1">Uncharacterized protein</fullName>
    </submittedName>
</protein>
<name>A0A2I0AA66_9ASPA</name>
<keyword evidence="2" id="KW-1185">Reference proteome</keyword>
<gene>
    <name evidence="1" type="ORF">AXF42_Ash020395</name>
</gene>
<organism evidence="1 2">
    <name type="scientific">Apostasia shenzhenica</name>
    <dbReference type="NCBI Taxonomy" id="1088818"/>
    <lineage>
        <taxon>Eukaryota</taxon>
        <taxon>Viridiplantae</taxon>
        <taxon>Streptophyta</taxon>
        <taxon>Embryophyta</taxon>
        <taxon>Tracheophyta</taxon>
        <taxon>Spermatophyta</taxon>
        <taxon>Magnoliopsida</taxon>
        <taxon>Liliopsida</taxon>
        <taxon>Asparagales</taxon>
        <taxon>Orchidaceae</taxon>
        <taxon>Apostasioideae</taxon>
        <taxon>Apostasia</taxon>
    </lineage>
</organism>
<dbReference type="Proteomes" id="UP000236161">
    <property type="component" value="Unassembled WGS sequence"/>
</dbReference>
<evidence type="ECO:0000313" key="1">
    <source>
        <dbReference type="EMBL" id="PKA52434.1"/>
    </source>
</evidence>
<proteinExistence type="predicted"/>
<accession>A0A2I0AA66</accession>
<dbReference type="EMBL" id="KZ452004">
    <property type="protein sequence ID" value="PKA52434.1"/>
    <property type="molecule type" value="Genomic_DNA"/>
</dbReference>
<sequence>MLLLLFKITSQPGSSFRCGFGCSFKVTLRMIIWMLDFRASKKKNIPKRTTYDEGSGGRER</sequence>